<dbReference type="CDD" id="cd02042">
    <property type="entry name" value="ParAB_family"/>
    <property type="match status" value="1"/>
</dbReference>
<comment type="caution">
    <text evidence="2">The sequence shown here is derived from an EMBL/GenBank/DDBJ whole genome shotgun (WGS) entry which is preliminary data.</text>
</comment>
<protein>
    <submittedName>
        <fullName evidence="2">Chromosome partitioning protein</fullName>
    </submittedName>
</protein>
<evidence type="ECO:0000259" key="1">
    <source>
        <dbReference type="Pfam" id="PF01656"/>
    </source>
</evidence>
<gene>
    <name evidence="2" type="ORF">DES52_11696</name>
</gene>
<dbReference type="PIRSF" id="PIRSF009320">
    <property type="entry name" value="Nuc_binding_HP_1000"/>
    <property type="match status" value="1"/>
</dbReference>
<dbReference type="OrthoDB" id="3173068at2"/>
<dbReference type="PANTHER" id="PTHR13696">
    <property type="entry name" value="P-LOOP CONTAINING NUCLEOSIDE TRIPHOSPHATE HYDROLASE"/>
    <property type="match status" value="1"/>
</dbReference>
<accession>A0A318S3T7</accession>
<proteinExistence type="predicted"/>
<dbReference type="InterPro" id="IPR050678">
    <property type="entry name" value="DNA_Partitioning_ATPase"/>
</dbReference>
<dbReference type="InterPro" id="IPR027417">
    <property type="entry name" value="P-loop_NTPase"/>
</dbReference>
<evidence type="ECO:0000313" key="2">
    <source>
        <dbReference type="EMBL" id="PYE51029.1"/>
    </source>
</evidence>
<sequence>MKLLAIVNGKGGVGKTTTAVNMATALARRGLKPLLVDTDPQASASWWVERGPDAFPFDIASETNPSLLGRLREIGGYDVAVIDTQPALASDTLNTVVRLADFVIVPTPPAAMDLSVVIETVRRAIQPTGVPYRVMLTRVDPRALNEALEALSTLTDINVPAFHAFVRAYKAHERAALDGVPIHAYRGANAKEGARDYDRIAEEVTREW</sequence>
<organism evidence="2 3">
    <name type="scientific">Deinococcus yavapaiensis KR-236</name>
    <dbReference type="NCBI Taxonomy" id="694435"/>
    <lineage>
        <taxon>Bacteria</taxon>
        <taxon>Thermotogati</taxon>
        <taxon>Deinococcota</taxon>
        <taxon>Deinococci</taxon>
        <taxon>Deinococcales</taxon>
        <taxon>Deinococcaceae</taxon>
        <taxon>Deinococcus</taxon>
    </lineage>
</organism>
<dbReference type="PANTHER" id="PTHR13696:SF52">
    <property type="entry name" value="PARA FAMILY PROTEIN CT_582"/>
    <property type="match status" value="1"/>
</dbReference>
<evidence type="ECO:0000313" key="3">
    <source>
        <dbReference type="Proteomes" id="UP000248326"/>
    </source>
</evidence>
<dbReference type="RefSeq" id="WP_110888211.1">
    <property type="nucleotide sequence ID" value="NZ_QJSX01000016.1"/>
</dbReference>
<dbReference type="AlphaFoldDB" id="A0A318S3T7"/>
<dbReference type="SUPFAM" id="SSF52540">
    <property type="entry name" value="P-loop containing nucleoside triphosphate hydrolases"/>
    <property type="match status" value="1"/>
</dbReference>
<dbReference type="Gene3D" id="3.40.50.300">
    <property type="entry name" value="P-loop containing nucleotide triphosphate hydrolases"/>
    <property type="match status" value="1"/>
</dbReference>
<dbReference type="Proteomes" id="UP000248326">
    <property type="component" value="Unassembled WGS sequence"/>
</dbReference>
<dbReference type="InterPro" id="IPR002586">
    <property type="entry name" value="CobQ/CobB/MinD/ParA_Nub-bd_dom"/>
</dbReference>
<reference evidence="2 3" key="1">
    <citation type="submission" date="2018-06" db="EMBL/GenBank/DDBJ databases">
        <title>Genomic Encyclopedia of Type Strains, Phase IV (KMG-IV): sequencing the most valuable type-strain genomes for metagenomic binning, comparative biology and taxonomic classification.</title>
        <authorList>
            <person name="Goeker M."/>
        </authorList>
    </citation>
    <scope>NUCLEOTIDE SEQUENCE [LARGE SCALE GENOMIC DNA]</scope>
    <source>
        <strain evidence="2 3">DSM 18048</strain>
    </source>
</reference>
<feature type="domain" description="CobQ/CobB/MinD/ParA nucleotide binding" evidence="1">
    <location>
        <begin position="4"/>
        <end position="45"/>
    </location>
</feature>
<dbReference type="Pfam" id="PF01656">
    <property type="entry name" value="CbiA"/>
    <property type="match status" value="1"/>
</dbReference>
<keyword evidence="3" id="KW-1185">Reference proteome</keyword>
<dbReference type="EMBL" id="QJSX01000016">
    <property type="protein sequence ID" value="PYE51029.1"/>
    <property type="molecule type" value="Genomic_DNA"/>
</dbReference>
<name>A0A318S3T7_9DEIO</name>